<comment type="caution">
    <text evidence="2">The sequence shown here is derived from an EMBL/GenBank/DDBJ whole genome shotgun (WGS) entry which is preliminary data.</text>
</comment>
<feature type="region of interest" description="Disordered" evidence="1">
    <location>
        <begin position="787"/>
        <end position="809"/>
    </location>
</feature>
<reference evidence="2 3" key="1">
    <citation type="submission" date="2014-02" db="EMBL/GenBank/DDBJ databases">
        <authorList>
            <person name="Sibley D."/>
            <person name="Venepally P."/>
            <person name="Karamycheva S."/>
            <person name="Hadjithomas M."/>
            <person name="Khan A."/>
            <person name="Brunk B."/>
            <person name="Roos D."/>
            <person name="Caler E."/>
            <person name="Lorenzi H."/>
        </authorList>
    </citation>
    <scope>NUCLEOTIDE SEQUENCE [LARGE SCALE GENOMIC DNA]</scope>
    <source>
        <strain evidence="2 3">GAB2-2007-GAL-DOM2</strain>
    </source>
</reference>
<sequence>MHQGSGAERVPQGGAWAARSFEDSGETRRSVRSATSGHSESATGEGVRPLLFPSIPAAGSASPSIQHVHTPCVASPAEDLYYSTSQGGALNRPSSRSRQALFPVPEATLDPSSGVVSPHPSPGGRPSRDSYLPFRVSRQSVASPASRHEESVFPAGTEASVSAAPPLSASFAWRVLAEQRRQRHSQLSLGQVYAHLYTPGASRSPSARLPPLPHSSLRPASLLSSTSGGSLASSRHGDERSQNTPHGRGRRSSPSPGLGWGAVRRSRWRLGPPSSASLPSLGSRPPTPSSGVSTVHGFWTTAGTPGDRDMSADGPAVAVPLSGTHRAAFSSLTPGPDTRFHPYRRGATPASSTGYRWSLSSTERAAVEFQPHPDAQLAQVASRIPASTSSSFSPVQAVGSSGVMLQSCPSAGFLSQDGPSSTIQADEGEAYEGGDRASGGPSGAGGEIWDGAPSALSSSVAASPVDIGEAAVQAPEENATDVGQGPMALASRWLRKLVQSARGEDTTWSGQQELQEDCGTSKYQLSFTSQTDNLPGFLPPNSSCSFPSSVVLPMSNSERGKADGEALAGITAERLCEGGEMKSRGTWLYRAPPAKRLLALNEAGTSAYTPGDSGAEPDAWFAKAGAEGPAFPSDREGFLSAGKTTRSLVNPDYALDPWRGVFSDSQEALTASAESGRQNRNVAIEAAGPDDGLAPRWMDELVSAMTIQQRERLLSPAFFRPFTLEEVAQSLEELVRIYADDEDICSDAEESDGAGKGVSEARERANAGRVCLSASLYKSVHASSDASKASNAWGSPLSSVSSSGVPQAGSAVPTTVAAVENSQANPSALAQGSRTYDAETNRDGDAAKASGDGEQRGSGDSAESDVSGDKNRCEATRRKSKDISQTERGGLLFAFNAGVLAHREKLESFVFLLNVLRHLKGVLSACRQPVSGPDSGRLTFAAVAARELSGSSGLSLGRLDFLADPAKTKHAEKTASQFWGEQAALSARALVEAQTHAGWTGVWPLLPQDARRALGRAVERARSLDAATQELARVYLHLQDGEWDWGRPRRSRDSQRPDAVLADQRGCWAPNASLPKRVERKSAGAHVEREFIRVKRLGDGTELWRVVERTEAAPGDGRSLSSGEDAEEARTGFSWSALLGHGVHPREELKGWQLAVQTLFQHPDDACGGVRRLAEDTGIAVTPSTLALLEEVEKELGGPVRSHLSMLSEDFLEILSSLFPGQTPRVECIDMLAAILNTMDFVSLGAAEYSSLGSSPATSNSFEAGELDKHPLKQPLVHCVDAIHVADGILDWRTPRMQTVVLQLVQDAGIHFQRLWNRMTAATAGNSLGEQAAEAHFLIPLYGPFTAYLIVFKLERLQGSKTPTTKPNSCSVRGDECRCTYQVLDCMAAATRRDAETQERRAGDVETLASLISTMLWTKGSLRFLKKAPDPGTLEEKVMMSVLPSPQSRTCVPSCNGVLPNGSSVQVLDETRFCDVSQDTQATIALLTDTGKFTLDCCGIILLFSIEAFYSGHRAGLLKPAAVPGLRFLYARRILEVFVLRKSLFHSCALPMFCAVERSCSARKPIMSLDAPSPPASVRQTLYLGAGV</sequence>
<evidence type="ECO:0000313" key="3">
    <source>
        <dbReference type="Proteomes" id="UP000028837"/>
    </source>
</evidence>
<feature type="compositionally biased region" description="Low complexity" evidence="1">
    <location>
        <begin position="794"/>
        <end position="809"/>
    </location>
</feature>
<evidence type="ECO:0000313" key="2">
    <source>
        <dbReference type="EMBL" id="KFG45806.1"/>
    </source>
</evidence>
<feature type="compositionally biased region" description="Basic and acidic residues" evidence="1">
    <location>
        <begin position="836"/>
        <end position="857"/>
    </location>
</feature>
<feature type="compositionally biased region" description="Polar residues" evidence="1">
    <location>
        <begin position="822"/>
        <end position="834"/>
    </location>
</feature>
<feature type="region of interest" description="Disordered" evidence="1">
    <location>
        <begin position="822"/>
        <end position="881"/>
    </location>
</feature>
<feature type="compositionally biased region" description="Low complexity" evidence="1">
    <location>
        <begin position="269"/>
        <end position="284"/>
    </location>
</feature>
<feature type="region of interest" description="Disordered" evidence="1">
    <location>
        <begin position="1"/>
        <end position="67"/>
    </location>
</feature>
<dbReference type="OrthoDB" id="330999at2759"/>
<gene>
    <name evidence="2" type="ORF">TGDOM2_223760</name>
</gene>
<feature type="compositionally biased region" description="Basic and acidic residues" evidence="1">
    <location>
        <begin position="867"/>
        <end position="881"/>
    </location>
</feature>
<evidence type="ECO:0000256" key="1">
    <source>
        <dbReference type="SAM" id="MobiDB-lite"/>
    </source>
</evidence>
<feature type="region of interest" description="Disordered" evidence="1">
    <location>
        <begin position="328"/>
        <end position="354"/>
    </location>
</feature>
<protein>
    <submittedName>
        <fullName evidence="2">Uncharacterized protein</fullName>
    </submittedName>
</protein>
<organism evidence="2 3">
    <name type="scientific">Toxoplasma gondii GAB2-2007-GAL-DOM2</name>
    <dbReference type="NCBI Taxonomy" id="1130820"/>
    <lineage>
        <taxon>Eukaryota</taxon>
        <taxon>Sar</taxon>
        <taxon>Alveolata</taxon>
        <taxon>Apicomplexa</taxon>
        <taxon>Conoidasida</taxon>
        <taxon>Coccidia</taxon>
        <taxon>Eucoccidiorida</taxon>
        <taxon>Eimeriorina</taxon>
        <taxon>Sarcocystidae</taxon>
        <taxon>Toxoplasma</taxon>
    </lineage>
</organism>
<feature type="compositionally biased region" description="Low complexity" evidence="1">
    <location>
        <begin position="53"/>
        <end position="65"/>
    </location>
</feature>
<feature type="compositionally biased region" description="Gly residues" evidence="1">
    <location>
        <begin position="436"/>
        <end position="448"/>
    </location>
</feature>
<feature type="region of interest" description="Disordered" evidence="1">
    <location>
        <begin position="202"/>
        <end position="311"/>
    </location>
</feature>
<feature type="compositionally biased region" description="Basic and acidic residues" evidence="1">
    <location>
        <begin position="20"/>
        <end position="29"/>
    </location>
</feature>
<feature type="compositionally biased region" description="Low complexity" evidence="1">
    <location>
        <begin position="110"/>
        <end position="125"/>
    </location>
</feature>
<dbReference type="Proteomes" id="UP000028837">
    <property type="component" value="Unassembled WGS sequence"/>
</dbReference>
<dbReference type="EMBL" id="AHZU02000332">
    <property type="protein sequence ID" value="KFG45806.1"/>
    <property type="molecule type" value="Genomic_DNA"/>
</dbReference>
<feature type="region of interest" description="Disordered" evidence="1">
    <location>
        <begin position="84"/>
        <end position="163"/>
    </location>
</feature>
<feature type="compositionally biased region" description="Low complexity" evidence="1">
    <location>
        <begin position="214"/>
        <end position="234"/>
    </location>
</feature>
<name>A0A086KN38_TOXGO</name>
<accession>A0A086KN38</accession>
<feature type="region of interest" description="Disordered" evidence="1">
    <location>
        <begin position="410"/>
        <end position="452"/>
    </location>
</feature>
<dbReference type="VEuPathDB" id="ToxoDB:TGDOM2_223760"/>
<feature type="compositionally biased region" description="Polar residues" evidence="1">
    <location>
        <begin position="32"/>
        <end position="42"/>
    </location>
</feature>
<feature type="compositionally biased region" description="Polar residues" evidence="1">
    <location>
        <begin position="84"/>
        <end position="98"/>
    </location>
</feature>
<proteinExistence type="predicted"/>